<evidence type="ECO:0000256" key="2">
    <source>
        <dbReference type="SAM" id="MobiDB-lite"/>
    </source>
</evidence>
<proteinExistence type="predicted"/>
<accession>A0A6P6RZJ6</accession>
<reference evidence="4" key="1">
    <citation type="submission" date="2025-08" db="UniProtKB">
        <authorList>
            <consortium name="RefSeq"/>
        </authorList>
    </citation>
    <scope>IDENTIFICATION</scope>
</reference>
<organism evidence="3 4">
    <name type="scientific">Cyclospora cayetanensis</name>
    <dbReference type="NCBI Taxonomy" id="88456"/>
    <lineage>
        <taxon>Eukaryota</taxon>
        <taxon>Sar</taxon>
        <taxon>Alveolata</taxon>
        <taxon>Apicomplexa</taxon>
        <taxon>Conoidasida</taxon>
        <taxon>Coccidia</taxon>
        <taxon>Eucoccidiorida</taxon>
        <taxon>Eimeriorina</taxon>
        <taxon>Eimeriidae</taxon>
        <taxon>Cyclospora</taxon>
    </lineage>
</organism>
<sequence length="924" mass="100056">MRCVYRSEGCSSTKNSVAAADPPGAADTAAAPAGSFGTPKKEELTYCSYGGRRSSVGPHQKKADSPWTDGAISGSLTVLPSALVLAGAKQAKGTRAPPDAGLSCVWVCLSQMQCFSGWGAARRAQGGVAATNPWQSTQGHVQKDLRRRSAPVEDVAGAGEKRRQTARVAPRSSSRYAATKARVVKGSQSTAFLLAAQNDNSGWIRSRLAAAVQDWPSATFEPNREAVQQHHHRERLAAWGRSSLHSSTNTSGDLRLMLVPPVRFVADSGSGGVAFQVPAAATARCLYTRTLVGIFGRLAEQAAQQSWGLAPSHYFELRTAAGTPPAATSVEGGKKCAGAAVATQAPGAVSTAARGSREARGVRAPWYSLLLLKAALLQHQTRRQKRFQQHQKHPEEQLDFSLIPPWLLRAAAELLRSPQNSPAALLQQLHALCRLESPPSEKQLKQIQQLQQQAATAAKDRRSERRNEWQLLLQLQHVRIYRDEWMLLLPLLPFCSPFEALECLLTPAERETFIAVWPGASFSAAAAAAAATALADTDAAAAAAAEASKANREDTERALRVLGMSGAATALAATAVAELQLLQQGSFAADAASAVDESDSVVLARPNTATLQQHLQQSRSSYTQPPVALPLLHLHQQLRAKQQLLLHLRGATLGSPEELPRTTLPARSGDWQTHWLQQLNAVFERELVLDTSALRAAAFKAPSADAAAEAAAREDISICPSVSAALNDVFDWLAHPQPYQQEQHGNKRFVSYSSIRERLLQAVDGEPDETLFLEDSIRCLRSSRNAGSSRESRCCWSKEGTAVGARSLAFTLIKELKATLPSLAALDQQTRLEADKNRAKLPKGADRERERNKEKKNDRNATQNREAHRGAWRGEDTVSSERKPVHPSLRGGGRWHVDICSALQHSEVETQSPYQGLRFGQILK</sequence>
<dbReference type="AlphaFoldDB" id="A0A6P6RZJ6"/>
<feature type="region of interest" description="Disordered" evidence="2">
    <location>
        <begin position="834"/>
        <end position="891"/>
    </location>
</feature>
<protein>
    <submittedName>
        <fullName evidence="4">Uncharacterized protein LOC34621006</fullName>
    </submittedName>
</protein>
<dbReference type="OrthoDB" id="348905at2759"/>
<dbReference type="Proteomes" id="UP000515125">
    <property type="component" value="Unplaced"/>
</dbReference>
<feature type="compositionally biased region" description="Low complexity" evidence="2">
    <location>
        <begin position="18"/>
        <end position="34"/>
    </location>
</feature>
<evidence type="ECO:0000313" key="3">
    <source>
        <dbReference type="Proteomes" id="UP000515125"/>
    </source>
</evidence>
<evidence type="ECO:0000313" key="4">
    <source>
        <dbReference type="RefSeq" id="XP_026192954.1"/>
    </source>
</evidence>
<feature type="compositionally biased region" description="Basic and acidic residues" evidence="2">
    <location>
        <begin position="834"/>
        <end position="884"/>
    </location>
</feature>
<name>A0A6P6RZJ6_9EIME</name>
<keyword evidence="1" id="KW-0175">Coiled coil</keyword>
<gene>
    <name evidence="4" type="primary">LOC34621006</name>
</gene>
<dbReference type="RefSeq" id="XP_026192954.1">
    <property type="nucleotide sequence ID" value="XM_026337169.1"/>
</dbReference>
<feature type="region of interest" description="Disordered" evidence="2">
    <location>
        <begin position="13"/>
        <end position="39"/>
    </location>
</feature>
<keyword evidence="3" id="KW-1185">Reference proteome</keyword>
<dbReference type="GeneID" id="34621006"/>
<feature type="coiled-coil region" evidence="1">
    <location>
        <begin position="440"/>
        <end position="467"/>
    </location>
</feature>
<evidence type="ECO:0000256" key="1">
    <source>
        <dbReference type="SAM" id="Coils"/>
    </source>
</evidence>
<feature type="region of interest" description="Disordered" evidence="2">
    <location>
        <begin position="129"/>
        <end position="174"/>
    </location>
</feature>